<evidence type="ECO:0000256" key="5">
    <source>
        <dbReference type="ARBA" id="ARBA00022825"/>
    </source>
</evidence>
<keyword evidence="4 7" id="KW-0378">Hydrolase</keyword>
<evidence type="ECO:0000259" key="11">
    <source>
        <dbReference type="Pfam" id="PF17766"/>
    </source>
</evidence>
<dbReference type="PRINTS" id="PR00723">
    <property type="entry name" value="SUBTILISIN"/>
</dbReference>
<dbReference type="PANTHER" id="PTHR10795">
    <property type="entry name" value="PROPROTEIN CONVERTASE SUBTILISIN/KEXIN"/>
    <property type="match status" value="1"/>
</dbReference>
<gene>
    <name evidence="12" type="ORF">MKW98_027750</name>
</gene>
<evidence type="ECO:0000256" key="2">
    <source>
        <dbReference type="ARBA" id="ARBA00022670"/>
    </source>
</evidence>
<comment type="caution">
    <text evidence="12">The sequence shown here is derived from an EMBL/GenBank/DDBJ whole genome shotgun (WGS) entry which is preliminary data.</text>
</comment>
<dbReference type="InterPro" id="IPR015500">
    <property type="entry name" value="Peptidase_S8_subtilisin-rel"/>
</dbReference>
<dbReference type="Gene3D" id="3.30.70.80">
    <property type="entry name" value="Peptidase S8 propeptide/proteinase inhibitor I9"/>
    <property type="match status" value="1"/>
</dbReference>
<dbReference type="Pfam" id="PF00082">
    <property type="entry name" value="Peptidase_S8"/>
    <property type="match status" value="1"/>
</dbReference>
<dbReference type="GO" id="GO:0006508">
    <property type="term" value="P:proteolysis"/>
    <property type="evidence" value="ECO:0007669"/>
    <property type="project" value="UniProtKB-KW"/>
</dbReference>
<evidence type="ECO:0000259" key="10">
    <source>
        <dbReference type="Pfam" id="PF05922"/>
    </source>
</evidence>
<sequence length="750" mass="81351">MANFFISSSSFVIFLVLASITLTCSHDDRKVYIVYMGSLPSETEYVPTSHHHSILQEILEENSLATDVIAHSYKRSFNGFAAKLTEQEAQKLSEMEGIVSVFPSERHQLQTTRSWNFVGFSETAKRVHTVESNIIVGMIDTGIWPESASFSDEGFGPPPKKWKGVCAGGQNFTCNNKIIGARIYSTEVGDPSPSARDIIGHGTHTASIAAGNAIKDASFYDVARGTARGAVPSARIAVYKVCSGSDDDCYSHDILAGFDDAIADGIDIISLSMGDRATVFYNDPYAIGAFHAIEKDILTSQGAGNAGPSQQTILSTAPWLFTVGATITDRHLVTKIVLGNGKTLVGNGVNAFNLSGTKFPLVYGDNVSNGKCVNASVRRCGQLCLDRKLVKGKILICDQVYGVEEALNFGAIGTVLIDDEFSDDDDSMVYPMSATKLSGKAGEYVKSYFNSTRNPVATILKTESIRDHRAPMVASFSSRGPNKIMPDIIKANIMAPGVDILAAFSPVVNPADFSNAAWSVNYTFISGTSMSCPHAAGAAAYVKSFHPDWPASFIKSALMTTAFGRIHTGDPGREFSYGSGQIDPLKAINPGLVYHTSTEDYISMLCNVGLDAKKIRLITNRSCPRKIRPGNARNLNYPSLGAHIVAHKPFKLTFRRTVTNVGNPHSTYHATIRVDSDRINITVNPNVLSFKSLTQRKSFVVTVVGDAFDYSETATGSLVWSDGNHTVRSPLVVYTHDFEHHHNEEAVKHH</sequence>
<feature type="domain" description="Subtilisin-like protease fibronectin type-III" evidence="11">
    <location>
        <begin position="634"/>
        <end position="733"/>
    </location>
</feature>
<dbReference type="Gene3D" id="3.50.30.30">
    <property type="match status" value="1"/>
</dbReference>
<evidence type="ECO:0000313" key="12">
    <source>
        <dbReference type="EMBL" id="KAI3948684.1"/>
    </source>
</evidence>
<dbReference type="InterPro" id="IPR010259">
    <property type="entry name" value="S8pro/Inhibitor_I9"/>
</dbReference>
<feature type="domain" description="Inhibitor I9" evidence="10">
    <location>
        <begin position="31"/>
        <end position="109"/>
    </location>
</feature>
<dbReference type="Gene3D" id="3.40.50.200">
    <property type="entry name" value="Peptidase S8/S53 domain"/>
    <property type="match status" value="1"/>
</dbReference>
<protein>
    <recommendedName>
        <fullName evidence="14">Cucumisin</fullName>
    </recommendedName>
</protein>
<feature type="active site" description="Charge relay system" evidence="6 7">
    <location>
        <position position="140"/>
    </location>
</feature>
<dbReference type="PROSITE" id="PS00138">
    <property type="entry name" value="SUBTILASE_SER"/>
    <property type="match status" value="1"/>
</dbReference>
<dbReference type="InterPro" id="IPR023828">
    <property type="entry name" value="Peptidase_S8_Ser-AS"/>
</dbReference>
<dbReference type="Pfam" id="PF05922">
    <property type="entry name" value="Inhibitor_I9"/>
    <property type="match status" value="1"/>
</dbReference>
<evidence type="ECO:0000256" key="8">
    <source>
        <dbReference type="SAM" id="SignalP"/>
    </source>
</evidence>
<dbReference type="Proteomes" id="UP001202328">
    <property type="component" value="Unassembled WGS sequence"/>
</dbReference>
<comment type="similarity">
    <text evidence="1 7">Belongs to the peptidase S8 family.</text>
</comment>
<dbReference type="PROSITE" id="PS51892">
    <property type="entry name" value="SUBTILASE"/>
    <property type="match status" value="1"/>
</dbReference>
<dbReference type="FunFam" id="3.30.70.80:FF:000002">
    <property type="entry name" value="Subtilisin-like protease SBT5.3"/>
    <property type="match status" value="1"/>
</dbReference>
<reference evidence="12" key="1">
    <citation type="submission" date="2022-04" db="EMBL/GenBank/DDBJ databases">
        <title>A functionally conserved STORR gene fusion in Papaver species that diverged 16.8 million years ago.</title>
        <authorList>
            <person name="Catania T."/>
        </authorList>
    </citation>
    <scope>NUCLEOTIDE SEQUENCE</scope>
    <source>
        <strain evidence="12">S-188037</strain>
    </source>
</reference>
<evidence type="ECO:0000256" key="3">
    <source>
        <dbReference type="ARBA" id="ARBA00022729"/>
    </source>
</evidence>
<evidence type="ECO:0000259" key="9">
    <source>
        <dbReference type="Pfam" id="PF00082"/>
    </source>
</evidence>
<dbReference type="EMBL" id="JAJJMB010003237">
    <property type="protein sequence ID" value="KAI3948684.1"/>
    <property type="molecule type" value="Genomic_DNA"/>
</dbReference>
<dbReference type="AlphaFoldDB" id="A0AAD4TCA3"/>
<dbReference type="GO" id="GO:0004252">
    <property type="term" value="F:serine-type endopeptidase activity"/>
    <property type="evidence" value="ECO:0007669"/>
    <property type="project" value="UniProtKB-UniRule"/>
</dbReference>
<accession>A0AAD4TCA3</accession>
<dbReference type="Pfam" id="PF17766">
    <property type="entry name" value="fn3_6"/>
    <property type="match status" value="1"/>
</dbReference>
<keyword evidence="5 7" id="KW-0720">Serine protease</keyword>
<dbReference type="SUPFAM" id="SSF52743">
    <property type="entry name" value="Subtilisin-like"/>
    <property type="match status" value="1"/>
</dbReference>
<feature type="domain" description="Peptidase S8/S53" evidence="9">
    <location>
        <begin position="132"/>
        <end position="580"/>
    </location>
</feature>
<feature type="signal peptide" evidence="8">
    <location>
        <begin position="1"/>
        <end position="25"/>
    </location>
</feature>
<keyword evidence="2 7" id="KW-0645">Protease</keyword>
<dbReference type="InterPro" id="IPR034197">
    <property type="entry name" value="Peptidases_S8_3"/>
</dbReference>
<feature type="active site" description="Charge relay system" evidence="6 7">
    <location>
        <position position="529"/>
    </location>
</feature>
<proteinExistence type="inferred from homology"/>
<keyword evidence="13" id="KW-1185">Reference proteome</keyword>
<evidence type="ECO:0000256" key="7">
    <source>
        <dbReference type="PROSITE-ProRule" id="PRU01240"/>
    </source>
</evidence>
<dbReference type="InterPro" id="IPR000209">
    <property type="entry name" value="Peptidase_S8/S53_dom"/>
</dbReference>
<organism evidence="12 13">
    <name type="scientific">Papaver atlanticum</name>
    <dbReference type="NCBI Taxonomy" id="357466"/>
    <lineage>
        <taxon>Eukaryota</taxon>
        <taxon>Viridiplantae</taxon>
        <taxon>Streptophyta</taxon>
        <taxon>Embryophyta</taxon>
        <taxon>Tracheophyta</taxon>
        <taxon>Spermatophyta</taxon>
        <taxon>Magnoliopsida</taxon>
        <taxon>Ranunculales</taxon>
        <taxon>Papaveraceae</taxon>
        <taxon>Papaveroideae</taxon>
        <taxon>Papaver</taxon>
    </lineage>
</organism>
<dbReference type="Gene3D" id="2.60.40.2310">
    <property type="match status" value="1"/>
</dbReference>
<evidence type="ECO:0000256" key="1">
    <source>
        <dbReference type="ARBA" id="ARBA00011073"/>
    </source>
</evidence>
<evidence type="ECO:0000256" key="6">
    <source>
        <dbReference type="PIRSR" id="PIRSR615500-1"/>
    </source>
</evidence>
<dbReference type="InterPro" id="IPR037045">
    <property type="entry name" value="S8pro/Inhibitor_I9_sf"/>
</dbReference>
<dbReference type="InterPro" id="IPR041469">
    <property type="entry name" value="Subtilisin-like_FN3"/>
</dbReference>
<dbReference type="InterPro" id="IPR045051">
    <property type="entry name" value="SBT"/>
</dbReference>
<name>A0AAD4TCA3_9MAGN</name>
<dbReference type="CDD" id="cd02120">
    <property type="entry name" value="PA_subtilisin_like"/>
    <property type="match status" value="1"/>
</dbReference>
<feature type="chain" id="PRO_5042021616" description="Cucumisin" evidence="8">
    <location>
        <begin position="26"/>
        <end position="750"/>
    </location>
</feature>
<evidence type="ECO:0008006" key="14">
    <source>
        <dbReference type="Google" id="ProtNLM"/>
    </source>
</evidence>
<keyword evidence="3 8" id="KW-0732">Signal</keyword>
<evidence type="ECO:0000256" key="4">
    <source>
        <dbReference type="ARBA" id="ARBA00022801"/>
    </source>
</evidence>
<evidence type="ECO:0000313" key="13">
    <source>
        <dbReference type="Proteomes" id="UP001202328"/>
    </source>
</evidence>
<dbReference type="InterPro" id="IPR036852">
    <property type="entry name" value="Peptidase_S8/S53_dom_sf"/>
</dbReference>
<feature type="active site" description="Charge relay system" evidence="6 7">
    <location>
        <position position="201"/>
    </location>
</feature>
<dbReference type="CDD" id="cd04852">
    <property type="entry name" value="Peptidases_S8_3"/>
    <property type="match status" value="1"/>
</dbReference>